<evidence type="ECO:0000313" key="3">
    <source>
        <dbReference type="Proteomes" id="UP000823910"/>
    </source>
</evidence>
<dbReference type="Pfam" id="PF11299">
    <property type="entry name" value="DUF3100"/>
    <property type="match status" value="1"/>
</dbReference>
<dbReference type="AlphaFoldDB" id="A0A9D2SJ14"/>
<gene>
    <name evidence="2" type="ORF">H9704_12865</name>
</gene>
<name>A0A9D2SJ14_9FIRM</name>
<evidence type="ECO:0000256" key="1">
    <source>
        <dbReference type="SAM" id="Phobius"/>
    </source>
</evidence>
<sequence>MERIRAMVGKYGKVYLGAVILAVICDLIGTVSINIGIGTLTMFPMVFAVILGGCLGPDALRLFNKKEAKIGGELVLVALAPFMAKMGVSAGANLAKLVEVGPALILQEFGNLGTILISLPVALLLGLKKEAIGACYSINRDTNLGLTTDIYGTDAAETRGTFAVYIVGSVIGTVFVSLLVGAVASLGIFHPLALGMASGVGSGSMMTAAAGTLGQIYPEYAEDIIVMGGASDMLTGVTGIYMGTFVGLPLTRKLYAYLEPRLGRRAKRG</sequence>
<comment type="caution">
    <text evidence="2">The sequence shown here is derived from an EMBL/GenBank/DDBJ whole genome shotgun (WGS) entry which is preliminary data.</text>
</comment>
<keyword evidence="1" id="KW-0812">Transmembrane</keyword>
<dbReference type="EMBL" id="DWWT01000068">
    <property type="protein sequence ID" value="HJC07014.1"/>
    <property type="molecule type" value="Genomic_DNA"/>
</dbReference>
<protein>
    <submittedName>
        <fullName evidence="2">DUF3100 domain-containing protein</fullName>
    </submittedName>
</protein>
<dbReference type="Proteomes" id="UP000823910">
    <property type="component" value="Unassembled WGS sequence"/>
</dbReference>
<dbReference type="InterPro" id="IPR021450">
    <property type="entry name" value="DUF3100"/>
</dbReference>
<reference evidence="2" key="2">
    <citation type="submission" date="2021-04" db="EMBL/GenBank/DDBJ databases">
        <authorList>
            <person name="Gilroy R."/>
        </authorList>
    </citation>
    <scope>NUCLEOTIDE SEQUENCE</scope>
    <source>
        <strain evidence="2">CHK180-15479</strain>
    </source>
</reference>
<keyword evidence="1" id="KW-0472">Membrane</keyword>
<reference evidence="2" key="1">
    <citation type="journal article" date="2021" name="PeerJ">
        <title>Extensive microbial diversity within the chicken gut microbiome revealed by metagenomics and culture.</title>
        <authorList>
            <person name="Gilroy R."/>
            <person name="Ravi A."/>
            <person name="Getino M."/>
            <person name="Pursley I."/>
            <person name="Horton D.L."/>
            <person name="Alikhan N.F."/>
            <person name="Baker D."/>
            <person name="Gharbi K."/>
            <person name="Hall N."/>
            <person name="Watson M."/>
            <person name="Adriaenssens E.M."/>
            <person name="Foster-Nyarko E."/>
            <person name="Jarju S."/>
            <person name="Secka A."/>
            <person name="Antonio M."/>
            <person name="Oren A."/>
            <person name="Chaudhuri R.R."/>
            <person name="La Ragione R."/>
            <person name="Hildebrand F."/>
            <person name="Pallen M.J."/>
        </authorList>
    </citation>
    <scope>NUCLEOTIDE SEQUENCE</scope>
    <source>
        <strain evidence="2">CHK180-15479</strain>
    </source>
</reference>
<feature type="transmembrane region" description="Helical" evidence="1">
    <location>
        <begin position="43"/>
        <end position="63"/>
    </location>
</feature>
<proteinExistence type="predicted"/>
<feature type="transmembrane region" description="Helical" evidence="1">
    <location>
        <begin position="109"/>
        <end position="127"/>
    </location>
</feature>
<accession>A0A9D2SJ14</accession>
<feature type="transmembrane region" description="Helical" evidence="1">
    <location>
        <begin position="12"/>
        <end position="37"/>
    </location>
</feature>
<evidence type="ECO:0000313" key="2">
    <source>
        <dbReference type="EMBL" id="HJC07014.1"/>
    </source>
</evidence>
<feature type="transmembrane region" description="Helical" evidence="1">
    <location>
        <begin position="75"/>
        <end position="97"/>
    </location>
</feature>
<feature type="transmembrane region" description="Helical" evidence="1">
    <location>
        <begin position="162"/>
        <end position="189"/>
    </location>
</feature>
<organism evidence="2 3">
    <name type="scientific">Candidatus Enterocloster excrementipullorum</name>
    <dbReference type="NCBI Taxonomy" id="2838559"/>
    <lineage>
        <taxon>Bacteria</taxon>
        <taxon>Bacillati</taxon>
        <taxon>Bacillota</taxon>
        <taxon>Clostridia</taxon>
        <taxon>Lachnospirales</taxon>
        <taxon>Lachnospiraceae</taxon>
        <taxon>Enterocloster</taxon>
    </lineage>
</organism>
<keyword evidence="1" id="KW-1133">Transmembrane helix</keyword>